<name>A0A4R6BTP6_9STAP</name>
<proteinExistence type="inferred from homology"/>
<keyword evidence="7" id="KW-1185">Reference proteome</keyword>
<keyword evidence="3" id="KW-0378">Hydrolase</keyword>
<dbReference type="Gene3D" id="3.90.1720.10">
    <property type="entry name" value="endopeptidase domain like (from Nostoc punctiforme)"/>
    <property type="match status" value="1"/>
</dbReference>
<dbReference type="OrthoDB" id="9813368at2"/>
<dbReference type="Pfam" id="PF23795">
    <property type="entry name" value="SH3_YKFC_2nd"/>
    <property type="match status" value="1"/>
</dbReference>
<dbReference type="InterPro" id="IPR051202">
    <property type="entry name" value="Peptidase_C40"/>
</dbReference>
<dbReference type="InterPro" id="IPR038765">
    <property type="entry name" value="Papain-like_cys_pep_sf"/>
</dbReference>
<evidence type="ECO:0000256" key="4">
    <source>
        <dbReference type="ARBA" id="ARBA00022807"/>
    </source>
</evidence>
<evidence type="ECO:0000256" key="3">
    <source>
        <dbReference type="ARBA" id="ARBA00022801"/>
    </source>
</evidence>
<dbReference type="GO" id="GO:0006508">
    <property type="term" value="P:proteolysis"/>
    <property type="evidence" value="ECO:0007669"/>
    <property type="project" value="UniProtKB-KW"/>
</dbReference>
<dbReference type="PANTHER" id="PTHR47053">
    <property type="entry name" value="MUREIN DD-ENDOPEPTIDASE MEPH-RELATED"/>
    <property type="match status" value="1"/>
</dbReference>
<dbReference type="Gene3D" id="2.30.30.40">
    <property type="entry name" value="SH3 Domains"/>
    <property type="match status" value="2"/>
</dbReference>
<accession>A0A4R6BTP6</accession>
<dbReference type="PROSITE" id="PS51935">
    <property type="entry name" value="NLPC_P60"/>
    <property type="match status" value="1"/>
</dbReference>
<evidence type="ECO:0000313" key="6">
    <source>
        <dbReference type="EMBL" id="TDM10465.1"/>
    </source>
</evidence>
<keyword evidence="4" id="KW-0788">Thiol protease</keyword>
<feature type="domain" description="NlpC/P60" evidence="5">
    <location>
        <begin position="174"/>
        <end position="298"/>
    </location>
</feature>
<keyword evidence="2" id="KW-0645">Protease</keyword>
<comment type="caution">
    <text evidence="6">The sequence shown here is derived from an EMBL/GenBank/DDBJ whole genome shotgun (WGS) entry which is preliminary data.</text>
</comment>
<dbReference type="InterPro" id="IPR041382">
    <property type="entry name" value="SH3_16"/>
</dbReference>
<organism evidence="6 7">
    <name type="scientific">Macrococcus lamae</name>
    <dbReference type="NCBI Taxonomy" id="198484"/>
    <lineage>
        <taxon>Bacteria</taxon>
        <taxon>Bacillati</taxon>
        <taxon>Bacillota</taxon>
        <taxon>Bacilli</taxon>
        <taxon>Bacillales</taxon>
        <taxon>Staphylococcaceae</taxon>
        <taxon>Macrococcus</taxon>
    </lineage>
</organism>
<evidence type="ECO:0000256" key="1">
    <source>
        <dbReference type="ARBA" id="ARBA00007074"/>
    </source>
</evidence>
<evidence type="ECO:0000313" key="7">
    <source>
        <dbReference type="Proteomes" id="UP000294802"/>
    </source>
</evidence>
<dbReference type="InterPro" id="IPR000064">
    <property type="entry name" value="NLP_P60_dom"/>
</dbReference>
<evidence type="ECO:0000259" key="5">
    <source>
        <dbReference type="PROSITE" id="PS51935"/>
    </source>
</evidence>
<gene>
    <name evidence="6" type="ORF">ERX29_07285</name>
</gene>
<dbReference type="InterPro" id="IPR057812">
    <property type="entry name" value="SH3_YKFC_2nd"/>
</dbReference>
<sequence>MRKVCNVAVGTVWSAPDKTREVDAKALTHPADIQQWLLGLSLDEKLSFSEELSIDTQILYGEEVEVLEEQDEWTKVACIHQASEQHELGYPGYIPSSQLSDPLKIDEDSRYARVIVPKTLSYKDSAPHIVLSFNTTLPVISDSEEFVTVMSPDGPLKLRTADVVIQQNYWPDIQHDFKQLYNTARQSIDLGYLWGGMSSYGYDCSGFVYQMYRHMGHKLPRDAHEQYAVTHPVEKDELMPGDLVYFSSNQSIDSISHIGIYIGDGMMIHSPHTPKAIEEMTINSGYYETIYVAGSRVIDFQ</sequence>
<comment type="similarity">
    <text evidence="1">Belongs to the peptidase C40 family.</text>
</comment>
<reference evidence="6 7" key="1">
    <citation type="submission" date="2019-01" db="EMBL/GenBank/DDBJ databases">
        <title>Draft genome sequences of the type strains of six Macrococcus species.</title>
        <authorList>
            <person name="Mazhar S."/>
            <person name="Altermann E."/>
            <person name="Hill C."/>
            <person name="Mcauliffe O."/>
        </authorList>
    </citation>
    <scope>NUCLEOTIDE SEQUENCE [LARGE SCALE GENOMIC DNA]</scope>
    <source>
        <strain evidence="6 7">CCM4815</strain>
    </source>
</reference>
<dbReference type="PANTHER" id="PTHR47053:SF1">
    <property type="entry name" value="MUREIN DD-ENDOPEPTIDASE MEPH-RELATED"/>
    <property type="match status" value="1"/>
</dbReference>
<dbReference type="GO" id="GO:0008234">
    <property type="term" value="F:cysteine-type peptidase activity"/>
    <property type="evidence" value="ECO:0007669"/>
    <property type="project" value="UniProtKB-KW"/>
</dbReference>
<dbReference type="Pfam" id="PF00877">
    <property type="entry name" value="NLPC_P60"/>
    <property type="match status" value="1"/>
</dbReference>
<dbReference type="RefSeq" id="WP_133444046.1">
    <property type="nucleotide sequence ID" value="NZ_SCWB01000011.1"/>
</dbReference>
<dbReference type="EMBL" id="SCWB01000011">
    <property type="protein sequence ID" value="TDM10465.1"/>
    <property type="molecule type" value="Genomic_DNA"/>
</dbReference>
<dbReference type="AlphaFoldDB" id="A0A4R6BTP6"/>
<dbReference type="SUPFAM" id="SSF54001">
    <property type="entry name" value="Cysteine proteinases"/>
    <property type="match status" value="1"/>
</dbReference>
<protein>
    <submittedName>
        <fullName evidence="6">NlpC/P60 family protein</fullName>
    </submittedName>
</protein>
<dbReference type="Proteomes" id="UP000294802">
    <property type="component" value="Unassembled WGS sequence"/>
</dbReference>
<dbReference type="Pfam" id="PF18348">
    <property type="entry name" value="SH3_16"/>
    <property type="match status" value="1"/>
</dbReference>
<evidence type="ECO:0000256" key="2">
    <source>
        <dbReference type="ARBA" id="ARBA00022670"/>
    </source>
</evidence>